<dbReference type="InterPro" id="IPR048644">
    <property type="entry name" value="Isoamylase_C"/>
</dbReference>
<dbReference type="InterPro" id="IPR017853">
    <property type="entry name" value="GH"/>
</dbReference>
<evidence type="ECO:0000256" key="1">
    <source>
        <dbReference type="ARBA" id="ARBA00008061"/>
    </source>
</evidence>
<keyword evidence="2" id="KW-0378">Hydrolase</keyword>
<dbReference type="EMBL" id="JARJJS010000002">
    <property type="protein sequence ID" value="MDF4025577.1"/>
    <property type="molecule type" value="Genomic_DNA"/>
</dbReference>
<comment type="caution">
    <text evidence="6">The sequence shown here is derived from an EMBL/GenBank/DDBJ whole genome shotgun (WGS) entry which is preliminary data.</text>
</comment>
<organism evidence="6 7">
    <name type="scientific">Luteibacter sahnii</name>
    <dbReference type="NCBI Taxonomy" id="3021977"/>
    <lineage>
        <taxon>Bacteria</taxon>
        <taxon>Pseudomonadati</taxon>
        <taxon>Pseudomonadota</taxon>
        <taxon>Gammaproteobacteria</taxon>
        <taxon>Lysobacterales</taxon>
        <taxon>Rhodanobacteraceae</taxon>
        <taxon>Luteibacter</taxon>
    </lineage>
</organism>
<dbReference type="InterPro" id="IPR014756">
    <property type="entry name" value="Ig_E-set"/>
</dbReference>
<dbReference type="Pfam" id="PF02922">
    <property type="entry name" value="CBM_48"/>
    <property type="match status" value="1"/>
</dbReference>
<feature type="domain" description="Glycosyl hydrolase family 13 catalytic" evidence="5">
    <location>
        <begin position="170"/>
        <end position="575"/>
    </location>
</feature>
<dbReference type="CDD" id="cd11326">
    <property type="entry name" value="AmyAc_Glg_debranch"/>
    <property type="match status" value="1"/>
</dbReference>
<dbReference type="Gene3D" id="2.60.40.10">
    <property type="entry name" value="Immunoglobulins"/>
    <property type="match status" value="1"/>
</dbReference>
<evidence type="ECO:0000313" key="7">
    <source>
        <dbReference type="Proteomes" id="UP001528850"/>
    </source>
</evidence>
<comment type="similarity">
    <text evidence="1">Belongs to the glycosyl hydrolase 13 family.</text>
</comment>
<dbReference type="Gene3D" id="3.20.20.80">
    <property type="entry name" value="Glycosidases"/>
    <property type="match status" value="1"/>
</dbReference>
<dbReference type="SUPFAM" id="SSF51011">
    <property type="entry name" value="Glycosyl hydrolase domain"/>
    <property type="match status" value="1"/>
</dbReference>
<dbReference type="InterPro" id="IPR011837">
    <property type="entry name" value="Glycogen_debranch_GlgX"/>
</dbReference>
<name>A0ABT6BC07_9GAMM</name>
<dbReference type="Pfam" id="PF00128">
    <property type="entry name" value="Alpha-amylase"/>
    <property type="match status" value="1"/>
</dbReference>
<dbReference type="InterPro" id="IPR006047">
    <property type="entry name" value="GH13_cat_dom"/>
</dbReference>
<keyword evidence="7" id="KW-1185">Reference proteome</keyword>
<reference evidence="6 7" key="1">
    <citation type="journal article" date="2024" name="Curr. Microbiol.">
        <title>Luteibacter sahnii sp. nov., A Novel Yellow-Colored Xanthomonadin Pigment Producing Probiotic Bacterium from Healthy Rice Seed Microbiome.</title>
        <authorList>
            <person name="Jaiswal G."/>
            <person name="Rana R."/>
            <person name="Nayak P.K."/>
            <person name="Chouhan R."/>
            <person name="Gandhi S.G."/>
            <person name="Patel H.K."/>
            <person name="Patil P.B."/>
        </authorList>
    </citation>
    <scope>NUCLEOTIDE SEQUENCE [LARGE SCALE GENOMIC DNA]</scope>
    <source>
        <strain evidence="6 7">PPL201</strain>
    </source>
</reference>
<dbReference type="SUPFAM" id="SSF81296">
    <property type="entry name" value="E set domains"/>
    <property type="match status" value="1"/>
</dbReference>
<accession>A0ABT6BC07</accession>
<sequence>MTDPSSSPALTVTEGRPFPRGAFHDGDGTNFALFSAHATRVELCLFDDDGNETRVDLPEYTDEIWHGYLPDVKPGQRYGYRVHGPYEPAQGHRFNPNKLLIDPYARELIGDLVWCDELYGYTIGHPDKDLSFDERDSAPFVPKAVVVDEAYDWGGDERLQTPWDETVVMETHVRGYTMRHPSVPDDVRGTCAGLATPAVLDGIRSLGVSAVELLPMHAYLDDRHLLEAGRRNYWGYNTLAFFAVQRRYLASAHRDEFRDLVRAAHGKGLEVILDVVYNHTAEGSELGPTLSFRGIDNVSYYRLTEDPRFYINDTGTGNTLNVSHPRVIQMVMDSLRYWVSEMHVDGFRFDLATILGREPTGFDQRGGILDAVAQDPLLASVKMIAEPWDCGPGGYQVGHFPPGWAEWNDRFRDDVRSFWKGDAGKLADFGKRLTGSADFFDKRGRRPWASVNFITAHDGFTLNDLVSYDGKHNDANGEDNRDGSDNNHSWNCGAEGETDDAGILALRERQMRNLLATLFLAKGTPMLLAGDERAQTQGGNNNTYGQDSEIAWIDWERDPTEGRLADFVRELTALRHRFPLLRRGRFLNGRYDDDSGVRDIVWLAPDGNEANDAHWTDANARSIAALLDGRAQQTGVRKPGTDVSLLVLINGWSEGVAFHLPAHDDCQSWSVVLSTAPELGNDVKGRSGEAFVCPPRSLVVMGCQHD</sequence>
<evidence type="ECO:0000313" key="6">
    <source>
        <dbReference type="EMBL" id="MDF4025577.1"/>
    </source>
</evidence>
<feature type="region of interest" description="Disordered" evidence="4">
    <location>
        <begin position="473"/>
        <end position="494"/>
    </location>
</feature>
<dbReference type="PANTHER" id="PTHR43002">
    <property type="entry name" value="GLYCOGEN DEBRANCHING ENZYME"/>
    <property type="match status" value="1"/>
</dbReference>
<dbReference type="Gene3D" id="2.60.40.1180">
    <property type="entry name" value="Golgi alpha-mannosidase II"/>
    <property type="match status" value="1"/>
</dbReference>
<evidence type="ECO:0000259" key="5">
    <source>
        <dbReference type="SMART" id="SM00642"/>
    </source>
</evidence>
<dbReference type="SMART" id="SM00642">
    <property type="entry name" value="Aamy"/>
    <property type="match status" value="1"/>
</dbReference>
<dbReference type="NCBIfam" id="TIGR02100">
    <property type="entry name" value="glgX_debranch"/>
    <property type="match status" value="1"/>
</dbReference>
<dbReference type="SUPFAM" id="SSF51445">
    <property type="entry name" value="(Trans)glycosidases"/>
    <property type="match status" value="1"/>
</dbReference>
<evidence type="ECO:0000256" key="2">
    <source>
        <dbReference type="ARBA" id="ARBA00022801"/>
    </source>
</evidence>
<proteinExistence type="inferred from homology"/>
<evidence type="ECO:0000256" key="3">
    <source>
        <dbReference type="ARBA" id="ARBA00023295"/>
    </source>
</evidence>
<evidence type="ECO:0000256" key="4">
    <source>
        <dbReference type="SAM" id="MobiDB-lite"/>
    </source>
</evidence>
<dbReference type="InterPro" id="IPR013783">
    <property type="entry name" value="Ig-like_fold"/>
</dbReference>
<gene>
    <name evidence="6" type="primary">glgX</name>
    <name evidence="6" type="ORF">P3W24_11440</name>
</gene>
<protein>
    <submittedName>
        <fullName evidence="6">Glycogen debranching protein GlgX</fullName>
    </submittedName>
</protein>
<dbReference type="InterPro" id="IPR013780">
    <property type="entry name" value="Glyco_hydro_b"/>
</dbReference>
<dbReference type="Proteomes" id="UP001528850">
    <property type="component" value="Unassembled WGS sequence"/>
</dbReference>
<dbReference type="Pfam" id="PF21331">
    <property type="entry name" value="Isoamylase_C"/>
    <property type="match status" value="1"/>
</dbReference>
<dbReference type="InterPro" id="IPR044505">
    <property type="entry name" value="GlgX_Isoamylase_N_E_set"/>
</dbReference>
<dbReference type="CDD" id="cd02856">
    <property type="entry name" value="E_set_GDE_Isoamylase_N"/>
    <property type="match status" value="1"/>
</dbReference>
<dbReference type="InterPro" id="IPR004193">
    <property type="entry name" value="Glyco_hydro_13_N"/>
</dbReference>
<feature type="compositionally biased region" description="Basic and acidic residues" evidence="4">
    <location>
        <begin position="473"/>
        <end position="485"/>
    </location>
</feature>
<keyword evidence="3" id="KW-0326">Glycosidase</keyword>